<evidence type="ECO:0000256" key="10">
    <source>
        <dbReference type="ARBA" id="ARBA00048743"/>
    </source>
</evidence>
<evidence type="ECO:0000313" key="15">
    <source>
        <dbReference type="Proteomes" id="UP000177583"/>
    </source>
</evidence>
<gene>
    <name evidence="12" type="primary">tmk</name>
    <name evidence="14" type="ORF">A2557_12565</name>
</gene>
<dbReference type="Pfam" id="PF02223">
    <property type="entry name" value="Thymidylate_kin"/>
    <property type="match status" value="1"/>
</dbReference>
<evidence type="ECO:0000256" key="2">
    <source>
        <dbReference type="ARBA" id="ARBA00012980"/>
    </source>
</evidence>
<dbReference type="NCBIfam" id="TIGR00041">
    <property type="entry name" value="DTMP_kinase"/>
    <property type="match status" value="1"/>
</dbReference>
<dbReference type="GO" id="GO:0005524">
    <property type="term" value="F:ATP binding"/>
    <property type="evidence" value="ECO:0007669"/>
    <property type="project" value="UniProtKB-UniRule"/>
</dbReference>
<evidence type="ECO:0000256" key="12">
    <source>
        <dbReference type="HAMAP-Rule" id="MF_00165"/>
    </source>
</evidence>
<keyword evidence="8 12" id="KW-0067">ATP-binding</keyword>
<dbReference type="PANTHER" id="PTHR10344">
    <property type="entry name" value="THYMIDYLATE KINASE"/>
    <property type="match status" value="1"/>
</dbReference>
<evidence type="ECO:0000256" key="8">
    <source>
        <dbReference type="ARBA" id="ARBA00022840"/>
    </source>
</evidence>
<proteinExistence type="inferred from homology"/>
<dbReference type="GO" id="GO:0006233">
    <property type="term" value="P:dTDP biosynthetic process"/>
    <property type="evidence" value="ECO:0007669"/>
    <property type="project" value="InterPro"/>
</dbReference>
<reference evidence="14 15" key="1">
    <citation type="journal article" date="2016" name="Nat. Commun.">
        <title>Thousands of microbial genomes shed light on interconnected biogeochemical processes in an aquifer system.</title>
        <authorList>
            <person name="Anantharaman K."/>
            <person name="Brown C.T."/>
            <person name="Hug L.A."/>
            <person name="Sharon I."/>
            <person name="Castelle C.J."/>
            <person name="Probst A.J."/>
            <person name="Thomas B.C."/>
            <person name="Singh A."/>
            <person name="Wilkins M.J."/>
            <person name="Karaoz U."/>
            <person name="Brodie E.L."/>
            <person name="Williams K.H."/>
            <person name="Hubbard S.S."/>
            <person name="Banfield J.F."/>
        </authorList>
    </citation>
    <scope>NUCLEOTIDE SEQUENCE [LARGE SCALE GENOMIC DNA]</scope>
</reference>
<dbReference type="InterPro" id="IPR039430">
    <property type="entry name" value="Thymidylate_kin-like_dom"/>
</dbReference>
<keyword evidence="7 12" id="KW-0418">Kinase</keyword>
<protein>
    <recommendedName>
        <fullName evidence="3 12">Thymidylate kinase</fullName>
        <ecNumber evidence="2 12">2.7.4.9</ecNumber>
    </recommendedName>
    <alternativeName>
        <fullName evidence="9 12">dTMP kinase</fullName>
    </alternativeName>
</protein>
<evidence type="ECO:0000256" key="6">
    <source>
        <dbReference type="ARBA" id="ARBA00022741"/>
    </source>
</evidence>
<evidence type="ECO:0000256" key="5">
    <source>
        <dbReference type="ARBA" id="ARBA00022727"/>
    </source>
</evidence>
<name>A0A1F6GMS8_9PROT</name>
<evidence type="ECO:0000256" key="4">
    <source>
        <dbReference type="ARBA" id="ARBA00022679"/>
    </source>
</evidence>
<dbReference type="GO" id="GO:0004798">
    <property type="term" value="F:dTMP kinase activity"/>
    <property type="evidence" value="ECO:0007669"/>
    <property type="project" value="UniProtKB-UniRule"/>
</dbReference>
<organism evidence="14 15">
    <name type="scientific">Candidatus Lambdaproteobacteria bacterium RIFOXYD2_FULL_56_26</name>
    <dbReference type="NCBI Taxonomy" id="1817773"/>
    <lineage>
        <taxon>Bacteria</taxon>
        <taxon>Pseudomonadati</taxon>
        <taxon>Pseudomonadota</taxon>
        <taxon>Candidatus Lambdaproteobacteria</taxon>
    </lineage>
</organism>
<evidence type="ECO:0000256" key="11">
    <source>
        <dbReference type="ARBA" id="ARBA00057735"/>
    </source>
</evidence>
<sequence length="206" mass="23037">MLITFEGIDGCGKTTQINLLAQALQAWGFDPILTKQPGGTEIGAKIRALLLDPSHKALCPQSELLLYMADRFQHLAEVIHPALKSGKLVLCDRYHDATLAYQGGGRGLNLEWLRPLEAQLATPALTFLFQISPEAARARINRRNEEQGGESCRLEGEEKSFFDRVAQAYQDLSARCPERFWVIDAQRPTEVIHAEVLQQVLKKIES</sequence>
<evidence type="ECO:0000256" key="3">
    <source>
        <dbReference type="ARBA" id="ARBA00017144"/>
    </source>
</evidence>
<dbReference type="FunFam" id="3.40.50.300:FF:000225">
    <property type="entry name" value="Thymidylate kinase"/>
    <property type="match status" value="1"/>
</dbReference>
<dbReference type="GO" id="GO:0005829">
    <property type="term" value="C:cytosol"/>
    <property type="evidence" value="ECO:0007669"/>
    <property type="project" value="TreeGrafter"/>
</dbReference>
<comment type="catalytic activity">
    <reaction evidence="10 12">
        <text>dTMP + ATP = dTDP + ADP</text>
        <dbReference type="Rhea" id="RHEA:13517"/>
        <dbReference type="ChEBI" id="CHEBI:30616"/>
        <dbReference type="ChEBI" id="CHEBI:58369"/>
        <dbReference type="ChEBI" id="CHEBI:63528"/>
        <dbReference type="ChEBI" id="CHEBI:456216"/>
        <dbReference type="EC" id="2.7.4.9"/>
    </reaction>
</comment>
<keyword evidence="6 12" id="KW-0547">Nucleotide-binding</keyword>
<dbReference type="AlphaFoldDB" id="A0A1F6GMS8"/>
<dbReference type="Proteomes" id="UP000177583">
    <property type="component" value="Unassembled WGS sequence"/>
</dbReference>
<comment type="caution">
    <text evidence="14">The sequence shown here is derived from an EMBL/GenBank/DDBJ whole genome shotgun (WGS) entry which is preliminary data.</text>
</comment>
<evidence type="ECO:0000256" key="1">
    <source>
        <dbReference type="ARBA" id="ARBA00009776"/>
    </source>
</evidence>
<evidence type="ECO:0000256" key="7">
    <source>
        <dbReference type="ARBA" id="ARBA00022777"/>
    </source>
</evidence>
<comment type="similarity">
    <text evidence="1 12">Belongs to the thymidylate kinase family.</text>
</comment>
<keyword evidence="4 12" id="KW-0808">Transferase</keyword>
<feature type="domain" description="Thymidylate kinase-like" evidence="13">
    <location>
        <begin position="5"/>
        <end position="196"/>
    </location>
</feature>
<evidence type="ECO:0000313" key="14">
    <source>
        <dbReference type="EMBL" id="OGG99425.1"/>
    </source>
</evidence>
<dbReference type="EC" id="2.7.4.9" evidence="2 12"/>
<dbReference type="GO" id="GO:0006227">
    <property type="term" value="P:dUDP biosynthetic process"/>
    <property type="evidence" value="ECO:0007669"/>
    <property type="project" value="TreeGrafter"/>
</dbReference>
<dbReference type="CDD" id="cd01672">
    <property type="entry name" value="TMPK"/>
    <property type="match status" value="1"/>
</dbReference>
<dbReference type="InterPro" id="IPR027417">
    <property type="entry name" value="P-loop_NTPase"/>
</dbReference>
<dbReference type="SUPFAM" id="SSF52540">
    <property type="entry name" value="P-loop containing nucleoside triphosphate hydrolases"/>
    <property type="match status" value="1"/>
</dbReference>
<feature type="binding site" evidence="12">
    <location>
        <begin position="7"/>
        <end position="14"/>
    </location>
    <ligand>
        <name>ATP</name>
        <dbReference type="ChEBI" id="CHEBI:30616"/>
    </ligand>
</feature>
<accession>A0A1F6GMS8</accession>
<dbReference type="HAMAP" id="MF_00165">
    <property type="entry name" value="Thymidylate_kinase"/>
    <property type="match status" value="1"/>
</dbReference>
<keyword evidence="5 12" id="KW-0545">Nucleotide biosynthesis</keyword>
<comment type="function">
    <text evidence="11 12">Phosphorylation of dTMP to form dTDP in both de novo and salvage pathways of dTTP synthesis.</text>
</comment>
<dbReference type="GO" id="GO:0006235">
    <property type="term" value="P:dTTP biosynthetic process"/>
    <property type="evidence" value="ECO:0007669"/>
    <property type="project" value="UniProtKB-UniRule"/>
</dbReference>
<dbReference type="Gene3D" id="3.40.50.300">
    <property type="entry name" value="P-loop containing nucleotide triphosphate hydrolases"/>
    <property type="match status" value="1"/>
</dbReference>
<dbReference type="PANTHER" id="PTHR10344:SF4">
    <property type="entry name" value="UMP-CMP KINASE 2, MITOCHONDRIAL"/>
    <property type="match status" value="1"/>
</dbReference>
<dbReference type="EMBL" id="MFNF01000057">
    <property type="protein sequence ID" value="OGG99425.1"/>
    <property type="molecule type" value="Genomic_DNA"/>
</dbReference>
<evidence type="ECO:0000256" key="9">
    <source>
        <dbReference type="ARBA" id="ARBA00029962"/>
    </source>
</evidence>
<evidence type="ECO:0000259" key="13">
    <source>
        <dbReference type="Pfam" id="PF02223"/>
    </source>
</evidence>
<dbReference type="InterPro" id="IPR018094">
    <property type="entry name" value="Thymidylate_kinase"/>
</dbReference>